<reference evidence="1" key="1">
    <citation type="submission" date="2022-11" db="EMBL/GenBank/DDBJ databases">
        <title>Draft genome sequence of Hoeflea poritis E7-10 and Hoeflea prorocentri PM5-8, separated from scleractinian coral Porites lutea and marine dinoflagellate.</title>
        <authorList>
            <person name="Zhang G."/>
            <person name="Wei Q."/>
            <person name="Cai L."/>
        </authorList>
    </citation>
    <scope>NUCLEOTIDE SEQUENCE</scope>
    <source>
        <strain evidence="1">PM5-8</strain>
    </source>
</reference>
<dbReference type="AlphaFoldDB" id="A0A9X3UMS9"/>
<name>A0A9X3UMS9_9HYPH</name>
<comment type="caution">
    <text evidence="1">The sequence shown here is derived from an EMBL/GenBank/DDBJ whole genome shotgun (WGS) entry which is preliminary data.</text>
</comment>
<dbReference type="Proteomes" id="UP001151234">
    <property type="component" value="Unassembled WGS sequence"/>
</dbReference>
<dbReference type="RefSeq" id="WP_267993220.1">
    <property type="nucleotide sequence ID" value="NZ_JAPJZI010000002.1"/>
</dbReference>
<protein>
    <submittedName>
        <fullName evidence="1">Uncharacterized protein</fullName>
    </submittedName>
</protein>
<evidence type="ECO:0000313" key="2">
    <source>
        <dbReference type="Proteomes" id="UP001151234"/>
    </source>
</evidence>
<organism evidence="1 2">
    <name type="scientific">Hoeflea prorocentri</name>
    <dbReference type="NCBI Taxonomy" id="1922333"/>
    <lineage>
        <taxon>Bacteria</taxon>
        <taxon>Pseudomonadati</taxon>
        <taxon>Pseudomonadota</taxon>
        <taxon>Alphaproteobacteria</taxon>
        <taxon>Hyphomicrobiales</taxon>
        <taxon>Rhizobiaceae</taxon>
        <taxon>Hoeflea</taxon>
    </lineage>
</organism>
<sequence length="102" mass="10726">MSITRKGWMVIAANAALAAGVVLAAYVLPKGSYVVVVTAPWQGSHAVNVISKAGGSLVSSGRYDWIAVAHSDEQDFPVRLMKNGAVAVLDHTLAYGCLKRNS</sequence>
<keyword evidence="2" id="KW-1185">Reference proteome</keyword>
<proteinExistence type="predicted"/>
<gene>
    <name evidence="1" type="ORF">OQ273_21820</name>
</gene>
<dbReference type="EMBL" id="JAPJZI010000002">
    <property type="protein sequence ID" value="MDA5401226.1"/>
    <property type="molecule type" value="Genomic_DNA"/>
</dbReference>
<accession>A0A9X3UMS9</accession>
<evidence type="ECO:0000313" key="1">
    <source>
        <dbReference type="EMBL" id="MDA5401226.1"/>
    </source>
</evidence>